<feature type="region of interest" description="Disordered" evidence="1">
    <location>
        <begin position="144"/>
        <end position="175"/>
    </location>
</feature>
<dbReference type="EMBL" id="NHYE01004645">
    <property type="protein sequence ID" value="PPQ83179.1"/>
    <property type="molecule type" value="Genomic_DNA"/>
</dbReference>
<feature type="compositionally biased region" description="Polar residues" evidence="1">
    <location>
        <begin position="163"/>
        <end position="175"/>
    </location>
</feature>
<proteinExistence type="predicted"/>
<gene>
    <name evidence="2" type="ORF">CVT26_015494</name>
</gene>
<sequence>MSSATLYRCSPGFEPDDGYISSPSPIIFNVPLPPVPEEGSPAEVTTPPQAIAQGRADVPHQPVATTARRQPMATASSPAAAQGQTAVHLQPVATTSRVVGGLGVASSTQRLPSSSGLKVTYEPLPRASSSTAIDSASRGVSPLLNLPLDANLRPRPQGPPPASATQSGSHHAAQSVQLPRMRIIRVYIPPKPCELPQIMDENSWFYILTGGGGAGIFDSLETIERLCKHAGWNIHQIRRGWTAAYNAYVEAWETGTIWIEPDPNGAFANCPYVDIQVEESNQPLPDDKPPSSALVPPIKSKDYFYLIMNGEQAGIVGSWHDAAIRIKRVGGYVKKYAYYNNALLGYREKLNEMKITPRRYGLFDPAVANRLRAVIKAGVDVEA</sequence>
<evidence type="ECO:0000256" key="1">
    <source>
        <dbReference type="SAM" id="MobiDB-lite"/>
    </source>
</evidence>
<keyword evidence="3" id="KW-1185">Reference proteome</keyword>
<accession>A0A409WXH1</accession>
<name>A0A409WXH1_9AGAR</name>
<evidence type="ECO:0000313" key="3">
    <source>
        <dbReference type="Proteomes" id="UP000284706"/>
    </source>
</evidence>
<dbReference type="InParanoid" id="A0A409WXH1"/>
<dbReference type="OrthoDB" id="2675575at2759"/>
<reference evidence="2 3" key="1">
    <citation type="journal article" date="2018" name="Evol. Lett.">
        <title>Horizontal gene cluster transfer increased hallucinogenic mushroom diversity.</title>
        <authorList>
            <person name="Reynolds H.T."/>
            <person name="Vijayakumar V."/>
            <person name="Gluck-Thaler E."/>
            <person name="Korotkin H.B."/>
            <person name="Matheny P.B."/>
            <person name="Slot J.C."/>
        </authorList>
    </citation>
    <scope>NUCLEOTIDE SEQUENCE [LARGE SCALE GENOMIC DNA]</scope>
    <source>
        <strain evidence="2 3">SRW20</strain>
    </source>
</reference>
<evidence type="ECO:0000313" key="2">
    <source>
        <dbReference type="EMBL" id="PPQ83179.1"/>
    </source>
</evidence>
<comment type="caution">
    <text evidence="2">The sequence shown here is derived from an EMBL/GenBank/DDBJ whole genome shotgun (WGS) entry which is preliminary data.</text>
</comment>
<organism evidence="2 3">
    <name type="scientific">Gymnopilus dilepis</name>
    <dbReference type="NCBI Taxonomy" id="231916"/>
    <lineage>
        <taxon>Eukaryota</taxon>
        <taxon>Fungi</taxon>
        <taxon>Dikarya</taxon>
        <taxon>Basidiomycota</taxon>
        <taxon>Agaricomycotina</taxon>
        <taxon>Agaricomycetes</taxon>
        <taxon>Agaricomycetidae</taxon>
        <taxon>Agaricales</taxon>
        <taxon>Agaricineae</taxon>
        <taxon>Hymenogastraceae</taxon>
        <taxon>Gymnopilus</taxon>
    </lineage>
</organism>
<dbReference type="Proteomes" id="UP000284706">
    <property type="component" value="Unassembled WGS sequence"/>
</dbReference>
<dbReference type="AlphaFoldDB" id="A0A409WXH1"/>
<protein>
    <submittedName>
        <fullName evidence="2">Uncharacterized protein</fullName>
    </submittedName>
</protein>